<proteinExistence type="predicted"/>
<name>A0A397JKT4_9GLOM</name>
<accession>A0A397JKT4</accession>
<sequence>MSEIESAKTFCNIQKDQVECIKITHNTREDFLNNDTIFEPVLGTYENFDFSSFQFDENFFQNMIESDESDDDSNIEYDNFDNDEKSCDSDNEEEVDEIIQDKYNREVVKQVNNDYTKLGVCDSHFLFDQNQLHKKSDKQLKKCNLSTIQKRRCFGCGKFITYFSRGSGCNNYSWSINGRHIQVACNELVYCNALKIYSTICQRIYENIYRPRCICCTCYKEMGGHIHQCSGRGKKKSCLQNKLHNQDISKESSTSNLLETQTSKSNIINEIPVEVPSLFIIRILFHETFIKKKNNSIQIEDIEDEIKDYYLLGRQFGIKLCKSRNEIKNKKESLEMPKSIIEYYNAFPSFLSEFFTGMINEVFKKKN</sequence>
<dbReference type="EMBL" id="PQFF01000045">
    <property type="protein sequence ID" value="RHZ86586.1"/>
    <property type="molecule type" value="Genomic_DNA"/>
</dbReference>
<dbReference type="AlphaFoldDB" id="A0A397JKT4"/>
<dbReference type="Proteomes" id="UP000266861">
    <property type="component" value="Unassembled WGS sequence"/>
</dbReference>
<evidence type="ECO:0000313" key="1">
    <source>
        <dbReference type="EMBL" id="RHZ86586.1"/>
    </source>
</evidence>
<keyword evidence="2" id="KW-1185">Reference proteome</keyword>
<evidence type="ECO:0000313" key="2">
    <source>
        <dbReference type="Proteomes" id="UP000266861"/>
    </source>
</evidence>
<reference evidence="1 2" key="1">
    <citation type="submission" date="2018-08" db="EMBL/GenBank/DDBJ databases">
        <title>Genome and evolution of the arbuscular mycorrhizal fungus Diversispora epigaea (formerly Glomus versiforme) and its bacterial endosymbionts.</title>
        <authorList>
            <person name="Sun X."/>
            <person name="Fei Z."/>
            <person name="Harrison M."/>
        </authorList>
    </citation>
    <scope>NUCLEOTIDE SEQUENCE [LARGE SCALE GENOMIC DNA]</scope>
    <source>
        <strain evidence="1 2">IT104</strain>
    </source>
</reference>
<dbReference type="OrthoDB" id="2432678at2759"/>
<gene>
    <name evidence="1" type="ORF">Glove_48g135</name>
</gene>
<protein>
    <submittedName>
        <fullName evidence="1">Uncharacterized protein</fullName>
    </submittedName>
</protein>
<organism evidence="1 2">
    <name type="scientific">Diversispora epigaea</name>
    <dbReference type="NCBI Taxonomy" id="1348612"/>
    <lineage>
        <taxon>Eukaryota</taxon>
        <taxon>Fungi</taxon>
        <taxon>Fungi incertae sedis</taxon>
        <taxon>Mucoromycota</taxon>
        <taxon>Glomeromycotina</taxon>
        <taxon>Glomeromycetes</taxon>
        <taxon>Diversisporales</taxon>
        <taxon>Diversisporaceae</taxon>
        <taxon>Diversispora</taxon>
    </lineage>
</organism>
<comment type="caution">
    <text evidence="1">The sequence shown here is derived from an EMBL/GenBank/DDBJ whole genome shotgun (WGS) entry which is preliminary data.</text>
</comment>